<evidence type="ECO:0000256" key="1">
    <source>
        <dbReference type="SAM" id="MobiDB-lite"/>
    </source>
</evidence>
<dbReference type="Proteomes" id="UP001276150">
    <property type="component" value="Unassembled WGS sequence"/>
</dbReference>
<dbReference type="InterPro" id="IPR029787">
    <property type="entry name" value="Nucleotide_cyclase"/>
</dbReference>
<dbReference type="NCBIfam" id="TIGR00254">
    <property type="entry name" value="GGDEF"/>
    <property type="match status" value="1"/>
</dbReference>
<sequence length="623" mass="67197">MTPRQAVRAFFWSRLWLLLALALTQGLTLLAVTWVNQRNTEQVLQTQARSALESLVRIAADNTRAYLQTAAQTVTINSQNLRQGLISADDPSSLAVNFQTLLGNIPQLNGVLAGQSDGSFTFVRRDGLQNQERFVRVIEPRPTRRVTTTRWDAAGRLIDQTLAPDPYDPRDRPWYSLAVAAPNTLVWTDPYVFASSRLPGITVATAQRSVGRTSTGAGNQNQGWVVLGADVGLRDLADFLKTLQISENGRAFISDGQGHAVATSRAWPVQIEGRLPTLAEVADPGLRALLDAQGRLKLGGLSSADRPQESRESREPPGGAARRYQVGGQPYAAVIRRIEIQPGMSWVIGVYAPESDFTQGLGAMGNRNFLLIVLASLLSSLIAWPFLFRATQPMAALQRQASTDPLTGLRHRASFLAQLSEILNDGPTQGGPGQHSADQNGTDQGSTDQNSAGQARTGRTGAPYNRRATVPAELAVMIFDLDGFKTINDTYGHPVGDAVLNAISARLLAAVRMGDTLARLGGDEFVLIIAGRSRSEVHERAEAILAAVTRHPVRLDGVDHRLGATAGLAFDSGQRPAAARTADLALELLTRADQQLIQGKRRGKGRVWVEGGETPDGLAHPLI</sequence>
<keyword evidence="2" id="KW-0472">Membrane</keyword>
<reference evidence="4 5" key="1">
    <citation type="submission" date="2022-11" db="EMBL/GenBank/DDBJ databases">
        <title>Deinococcus ZS9-10, Low Temperature and Draught-tolerating, UV-resistant Bacteria from Continental Antarctica.</title>
        <authorList>
            <person name="Cheng L."/>
        </authorList>
    </citation>
    <scope>NUCLEOTIDE SEQUENCE [LARGE SCALE GENOMIC DNA]</scope>
    <source>
        <strain evidence="4 5">ZS9-10</strain>
    </source>
</reference>
<feature type="compositionally biased region" description="Basic and acidic residues" evidence="1">
    <location>
        <begin position="306"/>
        <end position="315"/>
    </location>
</feature>
<dbReference type="PANTHER" id="PTHR46663:SF2">
    <property type="entry name" value="GGDEF DOMAIN-CONTAINING PROTEIN"/>
    <property type="match status" value="1"/>
</dbReference>
<dbReference type="PANTHER" id="PTHR46663">
    <property type="entry name" value="DIGUANYLATE CYCLASE DGCT-RELATED"/>
    <property type="match status" value="1"/>
</dbReference>
<keyword evidence="2" id="KW-1133">Transmembrane helix</keyword>
<dbReference type="Gene3D" id="3.30.70.270">
    <property type="match status" value="1"/>
</dbReference>
<evidence type="ECO:0000313" key="5">
    <source>
        <dbReference type="Proteomes" id="UP001276150"/>
    </source>
</evidence>
<name>A0ABU4DQB3_9DEIO</name>
<evidence type="ECO:0000259" key="3">
    <source>
        <dbReference type="PROSITE" id="PS50887"/>
    </source>
</evidence>
<dbReference type="InterPro" id="IPR052163">
    <property type="entry name" value="DGC-Regulatory_Protein"/>
</dbReference>
<dbReference type="InterPro" id="IPR043128">
    <property type="entry name" value="Rev_trsase/Diguanyl_cyclase"/>
</dbReference>
<dbReference type="InterPro" id="IPR000160">
    <property type="entry name" value="GGDEF_dom"/>
</dbReference>
<dbReference type="Pfam" id="PF00990">
    <property type="entry name" value="GGDEF"/>
    <property type="match status" value="1"/>
</dbReference>
<feature type="region of interest" description="Disordered" evidence="1">
    <location>
        <begin position="299"/>
        <end position="324"/>
    </location>
</feature>
<dbReference type="Gene3D" id="3.30.450.20">
    <property type="entry name" value="PAS domain"/>
    <property type="match status" value="2"/>
</dbReference>
<comment type="caution">
    <text evidence="4">The sequence shown here is derived from an EMBL/GenBank/DDBJ whole genome shotgun (WGS) entry which is preliminary data.</text>
</comment>
<dbReference type="EMBL" id="JAPMIV010000012">
    <property type="protein sequence ID" value="MDV6374618.1"/>
    <property type="molecule type" value="Genomic_DNA"/>
</dbReference>
<feature type="transmembrane region" description="Helical" evidence="2">
    <location>
        <begin position="369"/>
        <end position="388"/>
    </location>
</feature>
<dbReference type="PROSITE" id="PS50887">
    <property type="entry name" value="GGDEF"/>
    <property type="match status" value="1"/>
</dbReference>
<feature type="region of interest" description="Disordered" evidence="1">
    <location>
        <begin position="424"/>
        <end position="466"/>
    </location>
</feature>
<evidence type="ECO:0000313" key="4">
    <source>
        <dbReference type="EMBL" id="MDV6374618.1"/>
    </source>
</evidence>
<accession>A0ABU4DQB3</accession>
<proteinExistence type="predicted"/>
<evidence type="ECO:0000256" key="2">
    <source>
        <dbReference type="SAM" id="Phobius"/>
    </source>
</evidence>
<gene>
    <name evidence="4" type="ORF">ORD21_08460</name>
</gene>
<dbReference type="CDD" id="cd01949">
    <property type="entry name" value="GGDEF"/>
    <property type="match status" value="1"/>
</dbReference>
<organism evidence="4 5">
    <name type="scientific">Deinococcus arenicola</name>
    <dbReference type="NCBI Taxonomy" id="2994950"/>
    <lineage>
        <taxon>Bacteria</taxon>
        <taxon>Thermotogati</taxon>
        <taxon>Deinococcota</taxon>
        <taxon>Deinococci</taxon>
        <taxon>Deinococcales</taxon>
        <taxon>Deinococcaceae</taxon>
        <taxon>Deinococcus</taxon>
    </lineage>
</organism>
<feature type="compositionally biased region" description="Polar residues" evidence="1">
    <location>
        <begin position="436"/>
        <end position="454"/>
    </location>
</feature>
<protein>
    <submittedName>
        <fullName evidence="4">Sensor domain-containing diguanylate cyclase</fullName>
    </submittedName>
</protein>
<dbReference type="SMART" id="SM00267">
    <property type="entry name" value="GGDEF"/>
    <property type="match status" value="1"/>
</dbReference>
<dbReference type="SUPFAM" id="SSF55073">
    <property type="entry name" value="Nucleotide cyclase"/>
    <property type="match status" value="1"/>
</dbReference>
<keyword evidence="5" id="KW-1185">Reference proteome</keyword>
<keyword evidence="2" id="KW-0812">Transmembrane</keyword>
<feature type="domain" description="GGDEF" evidence="3">
    <location>
        <begin position="472"/>
        <end position="612"/>
    </location>
</feature>